<dbReference type="EMBL" id="BX294143">
    <property type="protein sequence ID" value="CAD74643.1"/>
    <property type="molecule type" value="Genomic_DNA"/>
</dbReference>
<evidence type="ECO:0000256" key="1">
    <source>
        <dbReference type="SAM" id="MobiDB-lite"/>
    </source>
</evidence>
<sequence length="156" mass="17640">MPELREIVPSPWPVAKEPRCQGVPEGPQRKNPVIRPGPLRLRTSPIPQCINQDGEKRIVGMRRDVRAAPQQTGQFVAIGNFYRVRSGVEHKQGIGVKRRSVAWQEIGEMGQFGEKVCELWEQNHRMRPIASRAAAITQRCAIGVTEIYAHWKSRGV</sequence>
<dbReference type="Proteomes" id="UP000001025">
    <property type="component" value="Chromosome"/>
</dbReference>
<dbReference type="KEGG" id="rba:RB6163"/>
<reference evidence="2 3" key="1">
    <citation type="journal article" date="2003" name="Proc. Natl. Acad. Sci. U.S.A.">
        <title>Complete genome sequence of the marine planctomycete Pirellula sp. strain 1.</title>
        <authorList>
            <person name="Gloeckner F.O."/>
            <person name="Kube M."/>
            <person name="Bauer M."/>
            <person name="Teeling H."/>
            <person name="Lombardot T."/>
            <person name="Ludwig W."/>
            <person name="Gade D."/>
            <person name="Beck A."/>
            <person name="Borzym K."/>
            <person name="Heitmann K."/>
            <person name="Rabus R."/>
            <person name="Schlesner H."/>
            <person name="Amann R."/>
            <person name="Reinhardt R."/>
        </authorList>
    </citation>
    <scope>NUCLEOTIDE SEQUENCE [LARGE SCALE GENOMIC DNA]</scope>
    <source>
        <strain evidence="3">DSM 10527 / NCIMB 13988 / SH1</strain>
    </source>
</reference>
<evidence type="ECO:0000313" key="3">
    <source>
        <dbReference type="Proteomes" id="UP000001025"/>
    </source>
</evidence>
<name>Q7UQQ4_RHOBA</name>
<dbReference type="HOGENOM" id="CLU_1685209_0_0_0"/>
<protein>
    <submittedName>
        <fullName evidence="2">Uncharacterized protein</fullName>
    </submittedName>
</protein>
<keyword evidence="3" id="KW-1185">Reference proteome</keyword>
<accession>Q7UQQ4</accession>
<proteinExistence type="predicted"/>
<dbReference type="InParanoid" id="Q7UQQ4"/>
<dbReference type="STRING" id="243090.RB6163"/>
<gene>
    <name evidence="2" type="ordered locus">RB6163</name>
</gene>
<organism evidence="2 3">
    <name type="scientific">Rhodopirellula baltica (strain DSM 10527 / NCIMB 13988 / SH1)</name>
    <dbReference type="NCBI Taxonomy" id="243090"/>
    <lineage>
        <taxon>Bacteria</taxon>
        <taxon>Pseudomonadati</taxon>
        <taxon>Planctomycetota</taxon>
        <taxon>Planctomycetia</taxon>
        <taxon>Pirellulales</taxon>
        <taxon>Pirellulaceae</taxon>
        <taxon>Rhodopirellula</taxon>
    </lineage>
</organism>
<evidence type="ECO:0000313" key="2">
    <source>
        <dbReference type="EMBL" id="CAD74643.1"/>
    </source>
</evidence>
<feature type="region of interest" description="Disordered" evidence="1">
    <location>
        <begin position="1"/>
        <end position="44"/>
    </location>
</feature>
<dbReference type="EnsemblBacteria" id="CAD74643">
    <property type="protein sequence ID" value="CAD74643"/>
    <property type="gene ID" value="RB6163"/>
</dbReference>
<dbReference type="AlphaFoldDB" id="Q7UQQ4"/>